<dbReference type="AlphaFoldDB" id="A0AAW0NMJ8"/>
<sequence>MAPLLRACGAAAADSSVHSAETERWRMYAVYSGSLMSPVFLLHVNITHETQTGLKVRRPPLSPHLQLYQSGQSFAWANCAVTQTCCCSVIGGFRKLSRPFWLAVELK</sequence>
<evidence type="ECO:0008006" key="3">
    <source>
        <dbReference type="Google" id="ProtNLM"/>
    </source>
</evidence>
<dbReference type="EMBL" id="JBBPFD010000014">
    <property type="protein sequence ID" value="KAK7899061.1"/>
    <property type="molecule type" value="Genomic_DNA"/>
</dbReference>
<evidence type="ECO:0000313" key="1">
    <source>
        <dbReference type="EMBL" id="KAK7899061.1"/>
    </source>
</evidence>
<evidence type="ECO:0000313" key="2">
    <source>
        <dbReference type="Proteomes" id="UP001460270"/>
    </source>
</evidence>
<keyword evidence="2" id="KW-1185">Reference proteome</keyword>
<reference evidence="2" key="1">
    <citation type="submission" date="2024-04" db="EMBL/GenBank/DDBJ databases">
        <title>Salinicola lusitanus LLJ914,a marine bacterium isolated from the Okinawa Trough.</title>
        <authorList>
            <person name="Li J."/>
        </authorList>
    </citation>
    <scope>NUCLEOTIDE SEQUENCE [LARGE SCALE GENOMIC DNA]</scope>
</reference>
<name>A0AAW0NMJ8_9GOBI</name>
<gene>
    <name evidence="1" type="ORF">WMY93_019914</name>
</gene>
<organism evidence="1 2">
    <name type="scientific">Mugilogobius chulae</name>
    <name type="common">yellowstripe goby</name>
    <dbReference type="NCBI Taxonomy" id="88201"/>
    <lineage>
        <taxon>Eukaryota</taxon>
        <taxon>Metazoa</taxon>
        <taxon>Chordata</taxon>
        <taxon>Craniata</taxon>
        <taxon>Vertebrata</taxon>
        <taxon>Euteleostomi</taxon>
        <taxon>Actinopterygii</taxon>
        <taxon>Neopterygii</taxon>
        <taxon>Teleostei</taxon>
        <taxon>Neoteleostei</taxon>
        <taxon>Acanthomorphata</taxon>
        <taxon>Gobiaria</taxon>
        <taxon>Gobiiformes</taxon>
        <taxon>Gobioidei</taxon>
        <taxon>Gobiidae</taxon>
        <taxon>Gobionellinae</taxon>
        <taxon>Mugilogobius</taxon>
    </lineage>
</organism>
<comment type="caution">
    <text evidence="1">The sequence shown here is derived from an EMBL/GenBank/DDBJ whole genome shotgun (WGS) entry which is preliminary data.</text>
</comment>
<dbReference type="Proteomes" id="UP001460270">
    <property type="component" value="Unassembled WGS sequence"/>
</dbReference>
<proteinExistence type="predicted"/>
<accession>A0AAW0NMJ8</accession>
<protein>
    <recommendedName>
        <fullName evidence="3">Secreted protein</fullName>
    </recommendedName>
</protein>